<dbReference type="InterPro" id="IPR053931">
    <property type="entry name" value="RapZ_C"/>
</dbReference>
<feature type="domain" description="RapZ-like N-terminal" evidence="6">
    <location>
        <begin position="5"/>
        <end position="157"/>
    </location>
</feature>
<reference evidence="8 9" key="1">
    <citation type="submission" date="2015-10" db="EMBL/GenBank/DDBJ databases">
        <title>Erysipelothrix larvae sp. LV19 isolated from the larval gut of the rhinoceros beetle, Trypoxylus dichotomus.</title>
        <authorList>
            <person name="Lim S."/>
            <person name="Kim B.-C."/>
        </authorList>
    </citation>
    <scope>NUCLEOTIDE SEQUENCE [LARGE SCALE GENOMIC DNA]</scope>
    <source>
        <strain evidence="8 9">LV19</strain>
    </source>
</reference>
<keyword evidence="9" id="KW-1185">Reference proteome</keyword>
<feature type="binding site" evidence="4">
    <location>
        <begin position="10"/>
        <end position="17"/>
    </location>
    <ligand>
        <name>ATP</name>
        <dbReference type="ChEBI" id="CHEBI:30616"/>
    </ligand>
</feature>
<name>A0A0X8GY33_9FIRM</name>
<accession>A0A0X8GY33</accession>
<dbReference type="InterPro" id="IPR053930">
    <property type="entry name" value="RapZ-like_N"/>
</dbReference>
<evidence type="ECO:0000256" key="2">
    <source>
        <dbReference type="ARBA" id="ARBA00022840"/>
    </source>
</evidence>
<dbReference type="InterPro" id="IPR027417">
    <property type="entry name" value="P-loop_NTPase"/>
</dbReference>
<keyword evidence="2 4" id="KW-0067">ATP-binding</keyword>
<dbReference type="AlphaFoldDB" id="A0A0X8GY33"/>
<dbReference type="Pfam" id="PF03668">
    <property type="entry name" value="RapZ-like_N"/>
    <property type="match status" value="1"/>
</dbReference>
<keyword evidence="3 4" id="KW-0342">GTP-binding</keyword>
<evidence type="ECO:0000256" key="4">
    <source>
        <dbReference type="HAMAP-Rule" id="MF_00636"/>
    </source>
</evidence>
<feature type="signal peptide" evidence="5">
    <location>
        <begin position="1"/>
        <end position="21"/>
    </location>
</feature>
<keyword evidence="1 4" id="KW-0547">Nucleotide-binding</keyword>
<dbReference type="STRING" id="1514105.AOC36_00615"/>
<evidence type="ECO:0000313" key="8">
    <source>
        <dbReference type="EMBL" id="AMC92546.1"/>
    </source>
</evidence>
<dbReference type="RefSeq" id="WP_067629927.1">
    <property type="nucleotide sequence ID" value="NZ_CP013213.1"/>
</dbReference>
<dbReference type="PANTHER" id="PTHR30448:SF0">
    <property type="entry name" value="RNASE ADAPTER PROTEIN RAPZ"/>
    <property type="match status" value="1"/>
</dbReference>
<organism evidence="8 9">
    <name type="scientific">Erysipelothrix larvae</name>
    <dbReference type="NCBI Taxonomy" id="1514105"/>
    <lineage>
        <taxon>Bacteria</taxon>
        <taxon>Bacillati</taxon>
        <taxon>Bacillota</taxon>
        <taxon>Erysipelotrichia</taxon>
        <taxon>Erysipelotrichales</taxon>
        <taxon>Erysipelotrichaceae</taxon>
        <taxon>Erysipelothrix</taxon>
    </lineage>
</organism>
<feature type="domain" description="RapZ C-terminal" evidence="7">
    <location>
        <begin position="163"/>
        <end position="280"/>
    </location>
</feature>
<keyword evidence="5" id="KW-0732">Signal</keyword>
<feature type="chain" id="PRO_5007066670" evidence="5">
    <location>
        <begin position="22"/>
        <end position="286"/>
    </location>
</feature>
<evidence type="ECO:0000256" key="3">
    <source>
        <dbReference type="ARBA" id="ARBA00023134"/>
    </source>
</evidence>
<dbReference type="NCBIfam" id="NF003828">
    <property type="entry name" value="PRK05416.1"/>
    <property type="match status" value="1"/>
</dbReference>
<dbReference type="KEGG" id="erl:AOC36_00615"/>
<dbReference type="GO" id="GO:0005525">
    <property type="term" value="F:GTP binding"/>
    <property type="evidence" value="ECO:0007669"/>
    <property type="project" value="UniProtKB-UniRule"/>
</dbReference>
<evidence type="ECO:0000259" key="6">
    <source>
        <dbReference type="Pfam" id="PF03668"/>
    </source>
</evidence>
<evidence type="ECO:0000256" key="5">
    <source>
        <dbReference type="SAM" id="SignalP"/>
    </source>
</evidence>
<dbReference type="InterPro" id="IPR005337">
    <property type="entry name" value="RapZ-like"/>
</dbReference>
<proteinExistence type="inferred from homology"/>
<dbReference type="SUPFAM" id="SSF52540">
    <property type="entry name" value="P-loop containing nucleoside triphosphate hydrolases"/>
    <property type="match status" value="1"/>
</dbReference>
<protein>
    <submittedName>
        <fullName evidence="8">ATP-binding protein</fullName>
    </submittedName>
</protein>
<dbReference type="PIRSF" id="PIRSF005052">
    <property type="entry name" value="P-loopkin"/>
    <property type="match status" value="1"/>
</dbReference>
<evidence type="ECO:0000313" key="9">
    <source>
        <dbReference type="Proteomes" id="UP000063781"/>
    </source>
</evidence>
<evidence type="ECO:0000256" key="1">
    <source>
        <dbReference type="ARBA" id="ARBA00022741"/>
    </source>
</evidence>
<sequence>MKRRIVLVTGLAGAGKTSAMAALEDMGYYCIDRLPASLIDELSNTIQHGNEVRYDHVALSVSAQDFYKFKHSLENLDAYVSVLFLDASYESLLLRYKHTRRKHPLLLAGVANSLGEAIELEQNVYSDIKEEATFILDTSLITQANLASRLQEVFGKNATPSLSVSFLSFGFRHGLPLDADLVFDVRSLKNPYWDETLRSLSGNDKPVYDYVINDEKTAELLKHLTDYLDFALQSAKVENRNHLTVAIGCTGGQHRSVSVTNWLFDHYHNQYVTFKNHRDAKEVYHD</sequence>
<comment type="caution">
    <text evidence="4">Lacks conserved residue(s) required for the propagation of feature annotation.</text>
</comment>
<dbReference type="Proteomes" id="UP000063781">
    <property type="component" value="Chromosome"/>
</dbReference>
<dbReference type="EMBL" id="CP013213">
    <property type="protein sequence ID" value="AMC92546.1"/>
    <property type="molecule type" value="Genomic_DNA"/>
</dbReference>
<dbReference type="HAMAP" id="MF_00636">
    <property type="entry name" value="RapZ_like"/>
    <property type="match status" value="1"/>
</dbReference>
<evidence type="ECO:0000259" key="7">
    <source>
        <dbReference type="Pfam" id="PF22740"/>
    </source>
</evidence>
<dbReference type="OrthoDB" id="9784461at2"/>
<dbReference type="GO" id="GO:0005524">
    <property type="term" value="F:ATP binding"/>
    <property type="evidence" value="ECO:0007669"/>
    <property type="project" value="UniProtKB-UniRule"/>
</dbReference>
<dbReference type="PANTHER" id="PTHR30448">
    <property type="entry name" value="RNASE ADAPTER PROTEIN RAPZ"/>
    <property type="match status" value="1"/>
</dbReference>
<gene>
    <name evidence="8" type="ORF">AOC36_00615</name>
</gene>
<dbReference type="Pfam" id="PF22740">
    <property type="entry name" value="PapZ_C"/>
    <property type="match status" value="1"/>
</dbReference>